<evidence type="ECO:0000256" key="2">
    <source>
        <dbReference type="ARBA" id="ARBA00018339"/>
    </source>
</evidence>
<dbReference type="Pfam" id="PF07767">
    <property type="entry name" value="Nop53"/>
    <property type="match status" value="1"/>
</dbReference>
<evidence type="ECO:0000313" key="8">
    <source>
        <dbReference type="Proteomes" id="UP000059188"/>
    </source>
</evidence>
<evidence type="ECO:0000256" key="4">
    <source>
        <dbReference type="ARBA" id="ARBA00023242"/>
    </source>
</evidence>
<proteinExistence type="inferred from homology"/>
<dbReference type="GO" id="GO:0006364">
    <property type="term" value="P:rRNA processing"/>
    <property type="evidence" value="ECO:0007669"/>
    <property type="project" value="TreeGrafter"/>
</dbReference>
<organism evidence="7 8">
    <name type="scientific">Thanatephorus cucumeris (strain AG1-IB / isolate 7/3/14)</name>
    <name type="common">Lettuce bottom rot fungus</name>
    <name type="synonym">Rhizoctonia solani</name>
    <dbReference type="NCBI Taxonomy" id="1108050"/>
    <lineage>
        <taxon>Eukaryota</taxon>
        <taxon>Fungi</taxon>
        <taxon>Dikarya</taxon>
        <taxon>Basidiomycota</taxon>
        <taxon>Agaricomycotina</taxon>
        <taxon>Agaricomycetes</taxon>
        <taxon>Cantharellales</taxon>
        <taxon>Ceratobasidiaceae</taxon>
        <taxon>Rhizoctonia</taxon>
        <taxon>Rhizoctonia solani AG-1</taxon>
    </lineage>
</organism>
<gene>
    <name evidence="7" type="ORF">RSOLAG1IB_06329</name>
</gene>
<dbReference type="GO" id="GO:0008097">
    <property type="term" value="F:5S rRNA binding"/>
    <property type="evidence" value="ECO:0007669"/>
    <property type="project" value="TreeGrafter"/>
</dbReference>
<feature type="region of interest" description="Disordered" evidence="6">
    <location>
        <begin position="171"/>
        <end position="190"/>
    </location>
</feature>
<dbReference type="Proteomes" id="UP000059188">
    <property type="component" value="Unassembled WGS sequence"/>
</dbReference>
<protein>
    <recommendedName>
        <fullName evidence="2 5">Ribosome biogenesis protein NOP53</fullName>
    </recommendedName>
</protein>
<dbReference type="PANTHER" id="PTHR14211">
    <property type="entry name" value="GLIOMA SUPPRESSOR CANDIDATE REGION GENE 2"/>
    <property type="match status" value="1"/>
</dbReference>
<name>A0A0B7FAU1_THACB</name>
<evidence type="ECO:0000313" key="7">
    <source>
        <dbReference type="EMBL" id="CEL53362.1"/>
    </source>
</evidence>
<comment type="function">
    <text evidence="5">May play a role in ribosome biogenesis.</text>
</comment>
<sequence>MHIGDSRVRDLGQSYRPLSKATLVRKRAMAISTVNRVNKVKSRYGAPSQSSQSTRKGKKAWRKNVDIEEVEDRLEGLRDEERETGGPVHEKSNIELFSVDVHGDEQLKKQMRKHRPLKYIELLARRSAVPAVHSRASVPNPAPSGSLKPRIRVSAAEKARLLRTAHRTKNPLEAVQGRSNLPASEAVKRSGKYDVWASEDPDEASLVHSMRTSEAKEYLLPIVKSHKSRAPPSAPPSVPPLTRAVLPNPVVYPDAGTSYNPTYEEHQSLLRTAHEREVKRIEDMEKAEEVRRRMEAAWEEKREGVVEGMIVDAGEENEEDGQEGELLDPVKPAQRKTAQQRRKAARVLAEKRSRASLAQKRQQLASLSTLKSLRRTVANAQSESQKAAAERAEKKLAKGLMGVKIGKHVVKEGDIDFQLGEDLPESFRELKPEGNLWRDRWGSMVVRGKVEPRVPVLAARKKTKTKEYEKHSYKQFDARN</sequence>
<dbReference type="PIRSF" id="PIRSF017302">
    <property type="entry name" value="Gltscr2"/>
    <property type="match status" value="1"/>
</dbReference>
<comment type="similarity">
    <text evidence="1 5">Belongs to the NOP53 family.</text>
</comment>
<keyword evidence="3 5" id="KW-0690">Ribosome biogenesis</keyword>
<dbReference type="GO" id="GO:0000027">
    <property type="term" value="P:ribosomal large subunit assembly"/>
    <property type="evidence" value="ECO:0007669"/>
    <property type="project" value="UniProtKB-UniRule"/>
</dbReference>
<dbReference type="InterPro" id="IPR011687">
    <property type="entry name" value="Nop53/GLTSCR2"/>
</dbReference>
<keyword evidence="4 5" id="KW-0539">Nucleus</keyword>
<dbReference type="AlphaFoldDB" id="A0A0B7FAU1"/>
<dbReference type="EMBL" id="LN679111">
    <property type="protein sequence ID" value="CEL53362.1"/>
    <property type="molecule type" value="Genomic_DNA"/>
</dbReference>
<evidence type="ECO:0000256" key="5">
    <source>
        <dbReference type="PIRNR" id="PIRNR017302"/>
    </source>
</evidence>
<evidence type="ECO:0000256" key="1">
    <source>
        <dbReference type="ARBA" id="ARBA00008838"/>
    </source>
</evidence>
<evidence type="ECO:0000256" key="6">
    <source>
        <dbReference type="SAM" id="MobiDB-lite"/>
    </source>
</evidence>
<keyword evidence="8" id="KW-1185">Reference proteome</keyword>
<dbReference type="OrthoDB" id="5072at2759"/>
<comment type="subcellular location">
    <subcellularLocation>
        <location evidence="5">Nucleus</location>
        <location evidence="5">Nucleolus</location>
    </subcellularLocation>
    <subcellularLocation>
        <location evidence="5">Nucleus</location>
        <location evidence="5">Nucleoplasm</location>
    </subcellularLocation>
</comment>
<dbReference type="GO" id="GO:0005654">
    <property type="term" value="C:nucleoplasm"/>
    <property type="evidence" value="ECO:0007669"/>
    <property type="project" value="UniProtKB-SubCell"/>
</dbReference>
<dbReference type="PANTHER" id="PTHR14211:SF7">
    <property type="entry name" value="RIBOSOME BIOGENESIS PROTEIN NOP53"/>
    <property type="match status" value="1"/>
</dbReference>
<reference evidence="7 8" key="1">
    <citation type="submission" date="2014-11" db="EMBL/GenBank/DDBJ databases">
        <authorList>
            <person name="Wibberg Daniel"/>
        </authorList>
    </citation>
    <scope>NUCLEOTIDE SEQUENCE [LARGE SCALE GENOMIC DNA]</scope>
    <source>
        <strain evidence="7">Rhizoctonia solani AG1-IB 7/3/14</strain>
    </source>
</reference>
<evidence type="ECO:0000256" key="3">
    <source>
        <dbReference type="ARBA" id="ARBA00022517"/>
    </source>
</evidence>
<dbReference type="STRING" id="1108050.A0A0B7FAU1"/>
<dbReference type="GO" id="GO:0005730">
    <property type="term" value="C:nucleolus"/>
    <property type="evidence" value="ECO:0007669"/>
    <property type="project" value="UniProtKB-SubCell"/>
</dbReference>
<accession>A0A0B7FAU1</accession>
<feature type="region of interest" description="Disordered" evidence="6">
    <location>
        <begin position="40"/>
        <end position="65"/>
    </location>
</feature>